<dbReference type="GO" id="GO:0005730">
    <property type="term" value="C:nucleolus"/>
    <property type="evidence" value="ECO:0007669"/>
    <property type="project" value="TreeGrafter"/>
</dbReference>
<dbReference type="STRING" id="1215338.A0A059JCC7"/>
<dbReference type="InterPro" id="IPR053030">
    <property type="entry name" value="Ribosomal_biogenesis_FAF1-like"/>
</dbReference>
<feature type="compositionally biased region" description="Basic residues" evidence="1">
    <location>
        <begin position="1"/>
        <end position="18"/>
    </location>
</feature>
<organism evidence="2 3">
    <name type="scientific">Trichophyton interdigitale (strain MR816)</name>
    <dbReference type="NCBI Taxonomy" id="1215338"/>
    <lineage>
        <taxon>Eukaryota</taxon>
        <taxon>Fungi</taxon>
        <taxon>Dikarya</taxon>
        <taxon>Ascomycota</taxon>
        <taxon>Pezizomycotina</taxon>
        <taxon>Eurotiomycetes</taxon>
        <taxon>Eurotiomycetidae</taxon>
        <taxon>Onygenales</taxon>
        <taxon>Arthrodermataceae</taxon>
        <taxon>Trichophyton</taxon>
    </lineage>
</organism>
<dbReference type="InterPro" id="IPR027973">
    <property type="entry name" value="FSAF1-like"/>
</dbReference>
<feature type="region of interest" description="Disordered" evidence="1">
    <location>
        <begin position="51"/>
        <end position="152"/>
    </location>
</feature>
<name>A0A059JCC7_TRIIM</name>
<dbReference type="HOGENOM" id="CLU_054969_0_0_1"/>
<keyword evidence="3" id="KW-1185">Reference proteome</keyword>
<evidence type="ECO:0008006" key="4">
    <source>
        <dbReference type="Google" id="ProtNLM"/>
    </source>
</evidence>
<feature type="compositionally biased region" description="Basic and acidic residues" evidence="1">
    <location>
        <begin position="106"/>
        <end position="115"/>
    </location>
</feature>
<dbReference type="EMBL" id="AOKY01000226">
    <property type="protein sequence ID" value="KDB25117.1"/>
    <property type="molecule type" value="Genomic_DNA"/>
</dbReference>
<dbReference type="OrthoDB" id="5556956at2759"/>
<sequence>MLGKRKREVTVASRKRAVTVKDESTLDTSAQDAQERLRKYFESRFEPLELPGSRSVAVLDGSSNASDTDDSDQGEWDGIEEEDSGEDEDSNGPAPEVVDYSKTPKLRTELVDKATVKKFMSSKPPSLLSDSTKPATTAKTRKGGEEATDDLTTDAANLKNDLALQRLLKESHLLDSASDLNPTGVNRHKALDLRAQTAGAKTSIFTQSNMPMSHRRGISAKATQKEERRRREAQENGIILERPSLAKSKPAAKKRERGIGGPSVGKFVGGTLKLSRRDVMAIQGPKSNKKGGRGSGKRKGKRR</sequence>
<feature type="region of interest" description="Disordered" evidence="1">
    <location>
        <begin position="1"/>
        <end position="31"/>
    </location>
</feature>
<gene>
    <name evidence="2" type="ORF">H109_03057</name>
</gene>
<evidence type="ECO:0000256" key="1">
    <source>
        <dbReference type="SAM" id="MobiDB-lite"/>
    </source>
</evidence>
<dbReference type="Pfam" id="PF15375">
    <property type="entry name" value="FSAF1"/>
    <property type="match status" value="1"/>
</dbReference>
<feature type="compositionally biased region" description="Basic residues" evidence="1">
    <location>
        <begin position="287"/>
        <end position="303"/>
    </location>
</feature>
<evidence type="ECO:0000313" key="3">
    <source>
        <dbReference type="Proteomes" id="UP000024533"/>
    </source>
</evidence>
<evidence type="ECO:0000313" key="2">
    <source>
        <dbReference type="EMBL" id="KDB25117.1"/>
    </source>
</evidence>
<dbReference type="PANTHER" id="PTHR28096">
    <property type="entry name" value="PROTEIN FAF1"/>
    <property type="match status" value="1"/>
</dbReference>
<protein>
    <recommendedName>
        <fullName evidence="4">Protein FAF1</fullName>
    </recommendedName>
</protein>
<dbReference type="OMA" id="FEAQFKP"/>
<reference evidence="2 3" key="1">
    <citation type="submission" date="2014-02" db="EMBL/GenBank/DDBJ databases">
        <title>The Genome Sequence of Trichophyton interdigitale MR816.</title>
        <authorList>
            <consortium name="The Broad Institute Genomics Platform"/>
            <person name="Cuomo C.A."/>
            <person name="White T.C."/>
            <person name="Graser Y."/>
            <person name="Martinez-Rossi N."/>
            <person name="Heitman J."/>
            <person name="Young S.K."/>
            <person name="Zeng Q."/>
            <person name="Gargeya S."/>
            <person name="Abouelleil A."/>
            <person name="Alvarado L."/>
            <person name="Chapman S.B."/>
            <person name="Gainer-Dewar J."/>
            <person name="Goldberg J."/>
            <person name="Griggs A."/>
            <person name="Gujja S."/>
            <person name="Hansen M."/>
            <person name="Howarth C."/>
            <person name="Imamovic A."/>
            <person name="Larimer J."/>
            <person name="Martinez D."/>
            <person name="Murphy C."/>
            <person name="Pearson M.D."/>
            <person name="Persinoti G."/>
            <person name="Poon T."/>
            <person name="Priest M."/>
            <person name="Roberts A.D."/>
            <person name="Saif S."/>
            <person name="Shea T.D."/>
            <person name="Sykes S.N."/>
            <person name="Wortman J."/>
            <person name="Nusbaum C."/>
            <person name="Birren B."/>
        </authorList>
    </citation>
    <scope>NUCLEOTIDE SEQUENCE [LARGE SCALE GENOMIC DNA]</scope>
    <source>
        <strain evidence="2 3">MR816</strain>
    </source>
</reference>
<feature type="compositionally biased region" description="Acidic residues" evidence="1">
    <location>
        <begin position="67"/>
        <end position="90"/>
    </location>
</feature>
<dbReference type="Proteomes" id="UP000024533">
    <property type="component" value="Unassembled WGS sequence"/>
</dbReference>
<dbReference type="PANTHER" id="PTHR28096:SF1">
    <property type="entry name" value="PROTEIN FAF1"/>
    <property type="match status" value="1"/>
</dbReference>
<comment type="caution">
    <text evidence="2">The sequence shown here is derived from an EMBL/GenBank/DDBJ whole genome shotgun (WGS) entry which is preliminary data.</text>
</comment>
<feature type="region of interest" description="Disordered" evidence="1">
    <location>
        <begin position="212"/>
        <end position="303"/>
    </location>
</feature>
<dbReference type="GO" id="GO:0000462">
    <property type="term" value="P:maturation of SSU-rRNA from tricistronic rRNA transcript (SSU-rRNA, 5.8S rRNA, LSU-rRNA)"/>
    <property type="evidence" value="ECO:0007669"/>
    <property type="project" value="TreeGrafter"/>
</dbReference>
<proteinExistence type="predicted"/>
<accession>A0A059JCC7</accession>
<feature type="compositionally biased region" description="Basic and acidic residues" evidence="1">
    <location>
        <begin position="223"/>
        <end position="234"/>
    </location>
</feature>
<feature type="compositionally biased region" description="Polar residues" evidence="1">
    <location>
        <begin position="128"/>
        <end position="138"/>
    </location>
</feature>
<dbReference type="AlphaFoldDB" id="A0A059JCC7"/>